<gene>
    <name evidence="2" type="ORF">CHC_T00007824001</name>
</gene>
<evidence type="ECO:0000313" key="3">
    <source>
        <dbReference type="Proteomes" id="UP000012073"/>
    </source>
</evidence>
<dbReference type="AlphaFoldDB" id="R7QVN0"/>
<dbReference type="EMBL" id="HG002363">
    <property type="protein sequence ID" value="CDF41380.1"/>
    <property type="molecule type" value="Genomic_DNA"/>
</dbReference>
<dbReference type="KEGG" id="ccp:CHC_T00007824001"/>
<evidence type="ECO:0000313" key="2">
    <source>
        <dbReference type="EMBL" id="CDF41380.1"/>
    </source>
</evidence>
<name>R7QVN0_CHOCR</name>
<feature type="region of interest" description="Disordered" evidence="1">
    <location>
        <begin position="106"/>
        <end position="139"/>
    </location>
</feature>
<dbReference type="Proteomes" id="UP000012073">
    <property type="component" value="Unassembled WGS sequence"/>
</dbReference>
<dbReference type="Gramene" id="CDF41380">
    <property type="protein sequence ID" value="CDF41380"/>
    <property type="gene ID" value="CHC_T00007824001"/>
</dbReference>
<feature type="compositionally biased region" description="Basic residues" evidence="1">
    <location>
        <begin position="106"/>
        <end position="121"/>
    </location>
</feature>
<accession>R7QVN0</accession>
<dbReference type="RefSeq" id="XP_005711674.1">
    <property type="nucleotide sequence ID" value="XM_005711617.1"/>
</dbReference>
<proteinExistence type="predicted"/>
<evidence type="ECO:0000256" key="1">
    <source>
        <dbReference type="SAM" id="MobiDB-lite"/>
    </source>
</evidence>
<dbReference type="GeneID" id="17319390"/>
<reference evidence="3" key="1">
    <citation type="journal article" date="2013" name="Proc. Natl. Acad. Sci. U.S.A.">
        <title>Genome structure and metabolic features in the red seaweed Chondrus crispus shed light on evolution of the Archaeplastida.</title>
        <authorList>
            <person name="Collen J."/>
            <person name="Porcel B."/>
            <person name="Carre W."/>
            <person name="Ball S.G."/>
            <person name="Chaparro C."/>
            <person name="Tonon T."/>
            <person name="Barbeyron T."/>
            <person name="Michel G."/>
            <person name="Noel B."/>
            <person name="Valentin K."/>
            <person name="Elias M."/>
            <person name="Artiguenave F."/>
            <person name="Arun A."/>
            <person name="Aury J.M."/>
            <person name="Barbosa-Neto J.F."/>
            <person name="Bothwell J.H."/>
            <person name="Bouget F.Y."/>
            <person name="Brillet L."/>
            <person name="Cabello-Hurtado F."/>
            <person name="Capella-Gutierrez S."/>
            <person name="Charrier B."/>
            <person name="Cladiere L."/>
            <person name="Cock J.M."/>
            <person name="Coelho S.M."/>
            <person name="Colleoni C."/>
            <person name="Czjzek M."/>
            <person name="Da Silva C."/>
            <person name="Delage L."/>
            <person name="Denoeud F."/>
            <person name="Deschamps P."/>
            <person name="Dittami S.M."/>
            <person name="Gabaldon T."/>
            <person name="Gachon C.M."/>
            <person name="Groisillier A."/>
            <person name="Herve C."/>
            <person name="Jabbari K."/>
            <person name="Katinka M."/>
            <person name="Kloareg B."/>
            <person name="Kowalczyk N."/>
            <person name="Labadie K."/>
            <person name="Leblanc C."/>
            <person name="Lopez P.J."/>
            <person name="McLachlan D.H."/>
            <person name="Meslet-Cladiere L."/>
            <person name="Moustafa A."/>
            <person name="Nehr Z."/>
            <person name="Nyvall Collen P."/>
            <person name="Panaud O."/>
            <person name="Partensky F."/>
            <person name="Poulain J."/>
            <person name="Rensing S.A."/>
            <person name="Rousvoal S."/>
            <person name="Samson G."/>
            <person name="Symeonidi A."/>
            <person name="Weissenbach J."/>
            <person name="Zambounis A."/>
            <person name="Wincker P."/>
            <person name="Boyen C."/>
        </authorList>
    </citation>
    <scope>NUCLEOTIDE SEQUENCE [LARGE SCALE GENOMIC DNA]</scope>
    <source>
        <strain evidence="3">cv. Stackhouse</strain>
    </source>
</reference>
<keyword evidence="3" id="KW-1185">Reference proteome</keyword>
<organism evidence="2 3">
    <name type="scientific">Chondrus crispus</name>
    <name type="common">Carrageen Irish moss</name>
    <name type="synonym">Polymorpha crispa</name>
    <dbReference type="NCBI Taxonomy" id="2769"/>
    <lineage>
        <taxon>Eukaryota</taxon>
        <taxon>Rhodophyta</taxon>
        <taxon>Florideophyceae</taxon>
        <taxon>Rhodymeniophycidae</taxon>
        <taxon>Gigartinales</taxon>
        <taxon>Gigartinaceae</taxon>
        <taxon>Chondrus</taxon>
    </lineage>
</organism>
<feature type="compositionally biased region" description="Basic residues" evidence="1">
    <location>
        <begin position="130"/>
        <end position="139"/>
    </location>
</feature>
<sequence>MRAASWRRSGVGAAVAKGVLHGDGDEQVPEAGVSEVVPEDEAVEVCELPEAVVGHADGLLQGEQQRALGAHEGVQRVVRDVREQLALALGVAARRALRVLRDHDGRRQRRLRRRQRGRRAGGLHGGWARRGVRRGGKVA</sequence>
<protein>
    <submittedName>
        <fullName evidence="2">Uncharacterized protein</fullName>
    </submittedName>
</protein>